<feature type="compositionally biased region" description="Polar residues" evidence="1">
    <location>
        <begin position="202"/>
        <end position="212"/>
    </location>
</feature>
<evidence type="ECO:0000313" key="2">
    <source>
        <dbReference type="EMBL" id="KAK5091513.1"/>
    </source>
</evidence>
<reference evidence="2 3" key="1">
    <citation type="submission" date="2023-08" db="EMBL/GenBank/DDBJ databases">
        <title>Black Yeasts Isolated from many extreme environments.</title>
        <authorList>
            <person name="Coleine C."/>
            <person name="Stajich J.E."/>
            <person name="Selbmann L."/>
        </authorList>
    </citation>
    <scope>NUCLEOTIDE SEQUENCE [LARGE SCALE GENOMIC DNA]</scope>
    <source>
        <strain evidence="2 3">CCFEE 5910</strain>
    </source>
</reference>
<feature type="region of interest" description="Disordered" evidence="1">
    <location>
        <begin position="31"/>
        <end position="95"/>
    </location>
</feature>
<dbReference type="Pfam" id="PF12223">
    <property type="entry name" value="DUF3602"/>
    <property type="match status" value="2"/>
</dbReference>
<organism evidence="2 3">
    <name type="scientific">Lithohypha guttulata</name>
    <dbReference type="NCBI Taxonomy" id="1690604"/>
    <lineage>
        <taxon>Eukaryota</taxon>
        <taxon>Fungi</taxon>
        <taxon>Dikarya</taxon>
        <taxon>Ascomycota</taxon>
        <taxon>Pezizomycotina</taxon>
        <taxon>Eurotiomycetes</taxon>
        <taxon>Chaetothyriomycetidae</taxon>
        <taxon>Chaetothyriales</taxon>
        <taxon>Trichomeriaceae</taxon>
        <taxon>Lithohypha</taxon>
    </lineage>
</organism>
<sequence>MAEPELQTQQSWAAWFLDAYASSGVTSLEDDLTDDSAYESMSPTMSEASAPETSPYGPYVRTGRGGAGNFTWQSQQPADLEAQKPSSLREKRKAAIKIDHIDTSIAVRDAQARKTSQYVRVGRGGAGNMPYVQSNEPQASPTFATLKSPTSANSPVVFAGRGGAGNFGAVRSASAQTSLEKERREQAEMEKTRERAELEVQHTLQLPSQAYTRSRRRSAMPDDVESPAWP</sequence>
<feature type="compositionally biased region" description="Basic and acidic residues" evidence="1">
    <location>
        <begin position="179"/>
        <end position="200"/>
    </location>
</feature>
<keyword evidence="3" id="KW-1185">Reference proteome</keyword>
<proteinExistence type="predicted"/>
<name>A0AAN7T6R6_9EURO</name>
<dbReference type="AlphaFoldDB" id="A0AAN7T6R6"/>
<dbReference type="Proteomes" id="UP001309876">
    <property type="component" value="Unassembled WGS sequence"/>
</dbReference>
<dbReference type="PANTHER" id="PTHR34693">
    <property type="entry name" value="PROTEIN PAR32"/>
    <property type="match status" value="1"/>
</dbReference>
<dbReference type="PANTHER" id="PTHR34693:SF1">
    <property type="entry name" value="PROTEIN PAR32"/>
    <property type="match status" value="1"/>
</dbReference>
<protein>
    <submittedName>
        <fullName evidence="2">Uncharacterized protein</fullName>
    </submittedName>
</protein>
<evidence type="ECO:0000256" key="1">
    <source>
        <dbReference type="SAM" id="MobiDB-lite"/>
    </source>
</evidence>
<dbReference type="InterPro" id="IPR053203">
    <property type="entry name" value="Cisplatin_resist-associated"/>
</dbReference>
<accession>A0AAN7T6R6</accession>
<comment type="caution">
    <text evidence="2">The sequence shown here is derived from an EMBL/GenBank/DDBJ whole genome shotgun (WGS) entry which is preliminary data.</text>
</comment>
<dbReference type="EMBL" id="JAVRRJ010000001">
    <property type="protein sequence ID" value="KAK5091513.1"/>
    <property type="molecule type" value="Genomic_DNA"/>
</dbReference>
<feature type="region of interest" description="Disordered" evidence="1">
    <location>
        <begin position="127"/>
        <end position="230"/>
    </location>
</feature>
<evidence type="ECO:0000313" key="3">
    <source>
        <dbReference type="Proteomes" id="UP001309876"/>
    </source>
</evidence>
<feature type="compositionally biased region" description="Polar residues" evidence="1">
    <location>
        <begin position="131"/>
        <end position="154"/>
    </location>
</feature>
<dbReference type="InterPro" id="IPR022024">
    <property type="entry name" value="DUF3602"/>
</dbReference>
<gene>
    <name evidence="2" type="ORF">LTR05_001697</name>
</gene>